<dbReference type="InterPro" id="IPR019897">
    <property type="entry name" value="RidA_CS"/>
</dbReference>
<evidence type="ECO:0000313" key="3">
    <source>
        <dbReference type="Proteomes" id="UP000623172"/>
    </source>
</evidence>
<dbReference type="AlphaFoldDB" id="A0A926D3D8"/>
<evidence type="ECO:0000256" key="1">
    <source>
        <dbReference type="ARBA" id="ARBA00010552"/>
    </source>
</evidence>
<dbReference type="PROSITE" id="PS01094">
    <property type="entry name" value="UPF0076"/>
    <property type="match status" value="1"/>
</dbReference>
<dbReference type="PANTHER" id="PTHR11803">
    <property type="entry name" value="2-IMINOBUTANOATE/2-IMINOPROPANOATE DEAMINASE RIDA"/>
    <property type="match status" value="1"/>
</dbReference>
<dbReference type="InterPro" id="IPR006175">
    <property type="entry name" value="YjgF/YER057c/UK114"/>
</dbReference>
<dbReference type="NCBIfam" id="TIGR00004">
    <property type="entry name" value="Rid family detoxifying hydrolase"/>
    <property type="match status" value="1"/>
</dbReference>
<proteinExistence type="inferred from homology"/>
<dbReference type="GO" id="GO:0019239">
    <property type="term" value="F:deaminase activity"/>
    <property type="evidence" value="ECO:0007669"/>
    <property type="project" value="TreeGrafter"/>
</dbReference>
<evidence type="ECO:0000313" key="2">
    <source>
        <dbReference type="EMBL" id="MBC8531640.1"/>
    </source>
</evidence>
<dbReference type="Proteomes" id="UP000623172">
    <property type="component" value="Unassembled WGS sequence"/>
</dbReference>
<dbReference type="Pfam" id="PF01042">
    <property type="entry name" value="Ribonuc_L-PSP"/>
    <property type="match status" value="1"/>
</dbReference>
<dbReference type="RefSeq" id="WP_249316252.1">
    <property type="nucleotide sequence ID" value="NZ_JACRSR010000002.1"/>
</dbReference>
<dbReference type="InterPro" id="IPR035959">
    <property type="entry name" value="RutC-like_sf"/>
</dbReference>
<sequence>MKKVIQTNNAPAAIGPYSQGIVVGDLVFVSGQTPINPVDGSIPEDVEAQVHQCFKNLKAILEAAGSSLDKAVKCTVFMKNMDDFVKVNGIYQQYFNGDFPTRSAVEVARLPKDVLVEIEAIATL</sequence>
<dbReference type="GO" id="GO:0005829">
    <property type="term" value="C:cytosol"/>
    <property type="evidence" value="ECO:0007669"/>
    <property type="project" value="TreeGrafter"/>
</dbReference>
<protein>
    <submittedName>
        <fullName evidence="2">RidA family protein</fullName>
    </submittedName>
</protein>
<dbReference type="EMBL" id="JACRSR010000002">
    <property type="protein sequence ID" value="MBC8531640.1"/>
    <property type="molecule type" value="Genomic_DNA"/>
</dbReference>
<dbReference type="FunFam" id="3.30.1330.40:FF:000001">
    <property type="entry name" value="L-PSP family endoribonuclease"/>
    <property type="match status" value="1"/>
</dbReference>
<reference evidence="2" key="1">
    <citation type="submission" date="2020-08" db="EMBL/GenBank/DDBJ databases">
        <title>Genome public.</title>
        <authorList>
            <person name="Liu C."/>
            <person name="Sun Q."/>
        </authorList>
    </citation>
    <scope>NUCLEOTIDE SEQUENCE</scope>
    <source>
        <strain evidence="2">NSJ-53</strain>
    </source>
</reference>
<dbReference type="Gene3D" id="3.30.1330.40">
    <property type="entry name" value="RutC-like"/>
    <property type="match status" value="1"/>
</dbReference>
<dbReference type="InterPro" id="IPR006056">
    <property type="entry name" value="RidA"/>
</dbReference>
<name>A0A926D3D8_9FIRM</name>
<keyword evidence="3" id="KW-1185">Reference proteome</keyword>
<comment type="similarity">
    <text evidence="1">Belongs to the RutC family.</text>
</comment>
<dbReference type="PANTHER" id="PTHR11803:SF58">
    <property type="entry name" value="PROTEIN HMF1-RELATED"/>
    <property type="match status" value="1"/>
</dbReference>
<dbReference type="SUPFAM" id="SSF55298">
    <property type="entry name" value="YjgF-like"/>
    <property type="match status" value="1"/>
</dbReference>
<accession>A0A926D3D8</accession>
<gene>
    <name evidence="2" type="ORF">H8696_07225</name>
</gene>
<dbReference type="CDD" id="cd00448">
    <property type="entry name" value="YjgF_YER057c_UK114_family"/>
    <property type="match status" value="1"/>
</dbReference>
<organism evidence="2 3">
    <name type="scientific">Gehongia tenuis</name>
    <dbReference type="NCBI Taxonomy" id="2763655"/>
    <lineage>
        <taxon>Bacteria</taxon>
        <taxon>Bacillati</taxon>
        <taxon>Bacillota</taxon>
        <taxon>Clostridia</taxon>
        <taxon>Christensenellales</taxon>
        <taxon>Christensenellaceae</taxon>
        <taxon>Gehongia</taxon>
    </lineage>
</organism>
<comment type="caution">
    <text evidence="2">The sequence shown here is derived from an EMBL/GenBank/DDBJ whole genome shotgun (WGS) entry which is preliminary data.</text>
</comment>